<dbReference type="PROSITE" id="PS50869">
    <property type="entry name" value="BRICHOS"/>
    <property type="match status" value="1"/>
</dbReference>
<dbReference type="PANTHER" id="PTHR16483">
    <property type="entry name" value="GASTROKINE 1"/>
    <property type="match status" value="1"/>
</dbReference>
<evidence type="ECO:0000259" key="2">
    <source>
        <dbReference type="PROSITE" id="PS50869"/>
    </source>
</evidence>
<keyword evidence="1" id="KW-1015">Disulfide bond</keyword>
<evidence type="ECO:0000313" key="4">
    <source>
        <dbReference type="Proteomes" id="UP001159405"/>
    </source>
</evidence>
<dbReference type="InterPro" id="IPR051772">
    <property type="entry name" value="Gastrokine"/>
</dbReference>
<proteinExistence type="predicted"/>
<dbReference type="Gene3D" id="3.30.390.150">
    <property type="match status" value="1"/>
</dbReference>
<dbReference type="Proteomes" id="UP001159405">
    <property type="component" value="Unassembled WGS sequence"/>
</dbReference>
<keyword evidence="4" id="KW-1185">Reference proteome</keyword>
<dbReference type="Pfam" id="PF04089">
    <property type="entry name" value="BRICHOS"/>
    <property type="match status" value="1"/>
</dbReference>
<organism evidence="3 4">
    <name type="scientific">Porites lobata</name>
    <dbReference type="NCBI Taxonomy" id="104759"/>
    <lineage>
        <taxon>Eukaryota</taxon>
        <taxon>Metazoa</taxon>
        <taxon>Cnidaria</taxon>
        <taxon>Anthozoa</taxon>
        <taxon>Hexacorallia</taxon>
        <taxon>Scleractinia</taxon>
        <taxon>Fungiina</taxon>
        <taxon>Poritidae</taxon>
        <taxon>Porites</taxon>
    </lineage>
</organism>
<protein>
    <recommendedName>
        <fullName evidence="2">BRICHOS domain-containing protein</fullName>
    </recommendedName>
</protein>
<evidence type="ECO:0000313" key="3">
    <source>
        <dbReference type="EMBL" id="CAH3116369.1"/>
    </source>
</evidence>
<feature type="domain" description="BRICHOS" evidence="2">
    <location>
        <begin position="30"/>
        <end position="122"/>
    </location>
</feature>
<accession>A0ABN8NNM8</accession>
<dbReference type="EMBL" id="CALNXK010000029">
    <property type="protein sequence ID" value="CAH3116369.1"/>
    <property type="molecule type" value="Genomic_DNA"/>
</dbReference>
<sequence>MNIEEKGKAFVEEIEIDVSQQIEIFRVPSHNDVEAAHYYHDFKKRMTATKIPSQKVCHISEMDSSLPSPRKLKADMKRAASRIDQLPVTTRQSLVMVTGSANRTLLPDQILKFCGALPIYNTEVVSNPIYENGNAIIRTRRYKRESIRNNSISNFKSCLKAEDKDMFTYVREGNCFGLNSDAWDIRCKMVTRGCYYLMTCKKMPEVLYWNCTTDHLTTGNPFCCDPICRGQIIT</sequence>
<comment type="caution">
    <text evidence="3">The sequence shown here is derived from an EMBL/GenBank/DDBJ whole genome shotgun (WGS) entry which is preliminary data.</text>
</comment>
<dbReference type="SMART" id="SM01039">
    <property type="entry name" value="BRICHOS"/>
    <property type="match status" value="1"/>
</dbReference>
<gene>
    <name evidence="3" type="ORF">PLOB_00024360</name>
</gene>
<dbReference type="InterPro" id="IPR007084">
    <property type="entry name" value="BRICHOS_dom"/>
</dbReference>
<reference evidence="3 4" key="1">
    <citation type="submission" date="2022-05" db="EMBL/GenBank/DDBJ databases">
        <authorList>
            <consortium name="Genoscope - CEA"/>
            <person name="William W."/>
        </authorList>
    </citation>
    <scope>NUCLEOTIDE SEQUENCE [LARGE SCALE GENOMIC DNA]</scope>
</reference>
<name>A0ABN8NNM8_9CNID</name>
<evidence type="ECO:0000256" key="1">
    <source>
        <dbReference type="ARBA" id="ARBA00023157"/>
    </source>
</evidence>